<reference evidence="2 3" key="1">
    <citation type="submission" date="2016-03" db="EMBL/GenBank/DDBJ databases">
        <authorList>
            <person name="Ploux O."/>
        </authorList>
    </citation>
    <scope>NUCLEOTIDE SEQUENCE [LARGE SCALE GENOMIC DNA]</scope>
    <source>
        <strain evidence="2 3">UAMH 11012</strain>
    </source>
</reference>
<dbReference type="OrthoDB" id="5308957at2759"/>
<proteinExistence type="predicted"/>
<dbReference type="PANTHER" id="PTHR38788:SF3">
    <property type="entry name" value="CLR5 DOMAIN-CONTAINING PROTEIN"/>
    <property type="match status" value="1"/>
</dbReference>
<keyword evidence="3" id="KW-1185">Reference proteome</keyword>
<sequence length="111" mass="13298">MNSATRRIPPSEWKHWKPTILSLNQYYTLKEVMDIMMNTHGFRASKWQYEEQLRTWGASKYITQDAWAIIFETVDQLRSQDQEAEYLFTASWMNPKLKKRGKHTTRTKPSI</sequence>
<gene>
    <name evidence="2" type="ORF">PAC_17913</name>
</gene>
<dbReference type="Pfam" id="PF14420">
    <property type="entry name" value="Clr5"/>
    <property type="match status" value="1"/>
</dbReference>
<protein>
    <recommendedName>
        <fullName evidence="1">Clr5 domain-containing protein</fullName>
    </recommendedName>
</protein>
<evidence type="ECO:0000259" key="1">
    <source>
        <dbReference type="Pfam" id="PF14420"/>
    </source>
</evidence>
<dbReference type="Proteomes" id="UP000184330">
    <property type="component" value="Unassembled WGS sequence"/>
</dbReference>
<dbReference type="EMBL" id="FJOG01000049">
    <property type="protein sequence ID" value="CZR68014.1"/>
    <property type="molecule type" value="Genomic_DNA"/>
</dbReference>
<feature type="domain" description="Clr5" evidence="1">
    <location>
        <begin position="10"/>
        <end position="60"/>
    </location>
</feature>
<name>A0A1L7XSJ6_9HELO</name>
<evidence type="ECO:0000313" key="2">
    <source>
        <dbReference type="EMBL" id="CZR68014.1"/>
    </source>
</evidence>
<dbReference type="AlphaFoldDB" id="A0A1L7XSJ6"/>
<dbReference type="InterPro" id="IPR025676">
    <property type="entry name" value="Clr5_dom"/>
</dbReference>
<dbReference type="PANTHER" id="PTHR38788">
    <property type="entry name" value="CLR5 DOMAIN-CONTAINING PROTEIN"/>
    <property type="match status" value="1"/>
</dbReference>
<accession>A0A1L7XSJ6</accession>
<organism evidence="2 3">
    <name type="scientific">Phialocephala subalpina</name>
    <dbReference type="NCBI Taxonomy" id="576137"/>
    <lineage>
        <taxon>Eukaryota</taxon>
        <taxon>Fungi</taxon>
        <taxon>Dikarya</taxon>
        <taxon>Ascomycota</taxon>
        <taxon>Pezizomycotina</taxon>
        <taxon>Leotiomycetes</taxon>
        <taxon>Helotiales</taxon>
        <taxon>Mollisiaceae</taxon>
        <taxon>Phialocephala</taxon>
        <taxon>Phialocephala fortinii species complex</taxon>
    </lineage>
</organism>
<evidence type="ECO:0000313" key="3">
    <source>
        <dbReference type="Proteomes" id="UP000184330"/>
    </source>
</evidence>